<dbReference type="AlphaFoldDB" id="L0EJZ2"/>
<dbReference type="EMBL" id="CP003256">
    <property type="protein sequence ID" value="AGA60009.1"/>
    <property type="molecule type" value="Genomic_DNA"/>
</dbReference>
<evidence type="ECO:0000256" key="1">
    <source>
        <dbReference type="SAM" id="Phobius"/>
    </source>
</evidence>
<dbReference type="RefSeq" id="WP_015256723.1">
    <property type="nucleotide sequence ID" value="NC_019898.1"/>
</dbReference>
<reference evidence="4" key="1">
    <citation type="submission" date="2012-01" db="EMBL/GenBank/DDBJ databases">
        <title>Complete sequence of plasmid of Thermobacillus composti KWC4.</title>
        <authorList>
            <person name="Lucas S."/>
            <person name="Han J."/>
            <person name="Lapidus A."/>
            <person name="Cheng J.-F."/>
            <person name="Goodwin L."/>
            <person name="Pitluck S."/>
            <person name="Peters L."/>
            <person name="Ovchinnikova G."/>
            <person name="Teshima H."/>
            <person name="Detter J.C."/>
            <person name="Han C."/>
            <person name="Tapia R."/>
            <person name="Land M."/>
            <person name="Hauser L."/>
            <person name="Kyrpides N."/>
            <person name="Ivanova N."/>
            <person name="Pagani I."/>
            <person name="Anderson I."/>
            <person name="Woyke T."/>
        </authorList>
    </citation>
    <scope>NUCLEOTIDE SEQUENCE [LARGE SCALE GENOMIC DNA]</scope>
    <source>
        <strain evidence="4">DSM 18247 / JCM 13945 / KWC4</strain>
        <plasmid evidence="4">Plasmid pTHECO01</plasmid>
    </source>
</reference>
<dbReference type="OrthoDB" id="2653635at2"/>
<keyword evidence="1" id="KW-0812">Transmembrane</keyword>
<keyword evidence="1" id="KW-0472">Membrane</keyword>
<evidence type="ECO:0000256" key="2">
    <source>
        <dbReference type="SAM" id="SignalP"/>
    </source>
</evidence>
<keyword evidence="4" id="KW-1185">Reference proteome</keyword>
<keyword evidence="2" id="KW-0732">Signal</keyword>
<evidence type="ECO:0008006" key="5">
    <source>
        <dbReference type="Google" id="ProtNLM"/>
    </source>
</evidence>
<accession>L0EJZ2</accession>
<name>L0EJZ2_THECK</name>
<protein>
    <recommendedName>
        <fullName evidence="5">TrbC/VIRB2 family protein</fullName>
    </recommendedName>
</protein>
<organism evidence="3 4">
    <name type="scientific">Thermobacillus composti (strain DSM 18247 / JCM 13945 / KWC4)</name>
    <dbReference type="NCBI Taxonomy" id="717605"/>
    <lineage>
        <taxon>Bacteria</taxon>
        <taxon>Bacillati</taxon>
        <taxon>Bacillota</taxon>
        <taxon>Bacilli</taxon>
        <taxon>Bacillales</taxon>
        <taxon>Paenibacillaceae</taxon>
        <taxon>Thermobacillus</taxon>
    </lineage>
</organism>
<evidence type="ECO:0000313" key="4">
    <source>
        <dbReference type="Proteomes" id="UP000010795"/>
    </source>
</evidence>
<feature type="chain" id="PRO_5003941058" description="TrbC/VIRB2 family protein" evidence="2">
    <location>
        <begin position="28"/>
        <end position="100"/>
    </location>
</feature>
<proteinExistence type="predicted"/>
<keyword evidence="1" id="KW-1133">Transmembrane helix</keyword>
<dbReference type="HOGENOM" id="CLU_2304703_0_0_9"/>
<feature type="transmembrane region" description="Helical" evidence="1">
    <location>
        <begin position="63"/>
        <end position="82"/>
    </location>
</feature>
<feature type="transmembrane region" description="Helical" evidence="1">
    <location>
        <begin position="37"/>
        <end position="56"/>
    </location>
</feature>
<evidence type="ECO:0000313" key="3">
    <source>
        <dbReference type="EMBL" id="AGA60009.1"/>
    </source>
</evidence>
<dbReference type="KEGG" id="tco:Theco_4005"/>
<gene>
    <name evidence="3" type="ordered locus">Theco_4005</name>
</gene>
<geneLocation type="plasmid" evidence="3 4">
    <name>pTHECO01</name>
</geneLocation>
<feature type="signal peptide" evidence="2">
    <location>
        <begin position="1"/>
        <end position="27"/>
    </location>
</feature>
<sequence>MNKKDLSLKVSFLACALMMFAASPAFAAGPGQKLGSWLTDNIGAVIPGILIAIGAYHMLKRDWVKLMSFVGIALVVAVLMNWSDVQKLAKYLFDQIFGGI</sequence>
<dbReference type="Proteomes" id="UP000010795">
    <property type="component" value="Plasmid pTHECO01"/>
</dbReference>
<keyword evidence="3" id="KW-0614">Plasmid</keyword>